<dbReference type="PROSITE" id="PS51379">
    <property type="entry name" value="4FE4S_FER_2"/>
    <property type="match status" value="2"/>
</dbReference>
<dbReference type="EMBL" id="AFGF01000116">
    <property type="protein sequence ID" value="EGO63416.1"/>
    <property type="molecule type" value="Genomic_DNA"/>
</dbReference>
<dbReference type="PANTHER" id="PTHR43122:SF1">
    <property type="entry name" value="IRON-SULFUR-BINDING PROTEIN"/>
    <property type="match status" value="1"/>
</dbReference>
<name>F7NKK8_9FIRM</name>
<feature type="domain" description="4Fe-4S ferredoxin-type" evidence="4">
    <location>
        <begin position="2"/>
        <end position="31"/>
    </location>
</feature>
<dbReference type="SUPFAM" id="SSF54862">
    <property type="entry name" value="4Fe-4S ferredoxins"/>
    <property type="match status" value="1"/>
</dbReference>
<dbReference type="RefSeq" id="WP_004096431.1">
    <property type="nucleotide sequence ID" value="NZ_AFGF01000116.1"/>
</dbReference>
<evidence type="ECO:0000256" key="2">
    <source>
        <dbReference type="ARBA" id="ARBA00023004"/>
    </source>
</evidence>
<protein>
    <submittedName>
        <fullName evidence="5">Putative oxidoreductase ferredoxin subunit</fullName>
    </submittedName>
</protein>
<dbReference type="Gene3D" id="3.30.70.20">
    <property type="match status" value="2"/>
</dbReference>
<keyword evidence="3" id="KW-0411">Iron-sulfur</keyword>
<reference evidence="5 6" key="1">
    <citation type="journal article" date="2011" name="EMBO J.">
        <title>Structural diversity of bacterial flagellar motors.</title>
        <authorList>
            <person name="Chen S."/>
            <person name="Beeby M."/>
            <person name="Murphy G.E."/>
            <person name="Leadbetter J.R."/>
            <person name="Hendrixson D.R."/>
            <person name="Briegel A."/>
            <person name="Li Z."/>
            <person name="Shi J."/>
            <person name="Tocheva E.I."/>
            <person name="Muller A."/>
            <person name="Dobro M.J."/>
            <person name="Jensen G.J."/>
        </authorList>
    </citation>
    <scope>NUCLEOTIDE SEQUENCE [LARGE SCALE GENOMIC DNA]</scope>
    <source>
        <strain evidence="5 6">DSM 6540</strain>
    </source>
</reference>
<keyword evidence="1" id="KW-0479">Metal-binding</keyword>
<dbReference type="InterPro" id="IPR017896">
    <property type="entry name" value="4Fe4S_Fe-S-bd"/>
</dbReference>
<dbReference type="GO" id="GO:0051536">
    <property type="term" value="F:iron-sulfur cluster binding"/>
    <property type="evidence" value="ECO:0007669"/>
    <property type="project" value="UniProtKB-KW"/>
</dbReference>
<dbReference type="STRING" id="1009370.ALO_13134"/>
<keyword evidence="6" id="KW-1185">Reference proteome</keyword>
<evidence type="ECO:0000313" key="6">
    <source>
        <dbReference type="Proteomes" id="UP000003240"/>
    </source>
</evidence>
<dbReference type="OrthoDB" id="1683619at2"/>
<keyword evidence="2" id="KW-0408">Iron</keyword>
<evidence type="ECO:0000256" key="1">
    <source>
        <dbReference type="ARBA" id="ARBA00022723"/>
    </source>
</evidence>
<evidence type="ECO:0000256" key="3">
    <source>
        <dbReference type="ARBA" id="ARBA00023014"/>
    </source>
</evidence>
<feature type="domain" description="4Fe-4S ferredoxin-type" evidence="4">
    <location>
        <begin position="38"/>
        <end position="66"/>
    </location>
</feature>
<gene>
    <name evidence="5" type="ORF">ALO_13134</name>
</gene>
<comment type="caution">
    <text evidence="5">The sequence shown here is derived from an EMBL/GenBank/DDBJ whole genome shotgun (WGS) entry which is preliminary data.</text>
</comment>
<dbReference type="AlphaFoldDB" id="F7NKK8"/>
<dbReference type="eggNOG" id="COG2768">
    <property type="taxonomic scope" value="Bacteria"/>
</dbReference>
<dbReference type="Proteomes" id="UP000003240">
    <property type="component" value="Unassembled WGS sequence"/>
</dbReference>
<dbReference type="PROSITE" id="PS00198">
    <property type="entry name" value="4FE4S_FER_1"/>
    <property type="match status" value="1"/>
</dbReference>
<dbReference type="PANTHER" id="PTHR43122">
    <property type="entry name" value="FERREDOXIN SUBUNIT OF PYRUVATE:FLAVODOXIN OXIDOREDUCTASE-RELATED"/>
    <property type="match status" value="1"/>
</dbReference>
<organism evidence="5 6">
    <name type="scientific">Acetonema longum DSM 6540</name>
    <dbReference type="NCBI Taxonomy" id="1009370"/>
    <lineage>
        <taxon>Bacteria</taxon>
        <taxon>Bacillati</taxon>
        <taxon>Bacillota</taxon>
        <taxon>Negativicutes</taxon>
        <taxon>Acetonemataceae</taxon>
        <taxon>Acetonema</taxon>
    </lineage>
</organism>
<accession>F7NKK8</accession>
<dbReference type="Pfam" id="PF12838">
    <property type="entry name" value="Fer4_7"/>
    <property type="match status" value="1"/>
</dbReference>
<evidence type="ECO:0000259" key="4">
    <source>
        <dbReference type="PROSITE" id="PS51379"/>
    </source>
</evidence>
<dbReference type="InterPro" id="IPR017900">
    <property type="entry name" value="4Fe4S_Fe_S_CS"/>
</dbReference>
<proteinExistence type="predicted"/>
<evidence type="ECO:0000313" key="5">
    <source>
        <dbReference type="EMBL" id="EGO63416.1"/>
    </source>
</evidence>
<sequence>MSKAIVRPERCQGCRYCIKACPKGAISIVSELNKKGLQPVVIDQEKCIACGACYIVCPDYVFEIAE</sequence>
<dbReference type="GO" id="GO:0046872">
    <property type="term" value="F:metal ion binding"/>
    <property type="evidence" value="ECO:0007669"/>
    <property type="project" value="UniProtKB-KW"/>
</dbReference>